<feature type="region of interest" description="Disordered" evidence="5">
    <location>
        <begin position="126"/>
        <end position="152"/>
    </location>
</feature>
<dbReference type="Proteomes" id="UP001362999">
    <property type="component" value="Unassembled WGS sequence"/>
</dbReference>
<name>A0AAW0CG39_9AGAR</name>
<evidence type="ECO:0000256" key="2">
    <source>
        <dbReference type="ARBA" id="ARBA00022448"/>
    </source>
</evidence>
<feature type="transmembrane region" description="Helical" evidence="6">
    <location>
        <begin position="318"/>
        <end position="337"/>
    </location>
</feature>
<evidence type="ECO:0000256" key="3">
    <source>
        <dbReference type="ARBA" id="ARBA00022833"/>
    </source>
</evidence>
<dbReference type="PANTHER" id="PTHR46531">
    <property type="entry name" value="ZINC TRANSPORTER 6"/>
    <property type="match status" value="1"/>
</dbReference>
<dbReference type="PANTHER" id="PTHR46531:SF1">
    <property type="entry name" value="ZINC TRANSPORTER 6"/>
    <property type="match status" value="1"/>
</dbReference>
<dbReference type="InterPro" id="IPR052005">
    <property type="entry name" value="CDF_SLC30A"/>
</dbReference>
<evidence type="ECO:0000256" key="4">
    <source>
        <dbReference type="ARBA" id="ARBA00023065"/>
    </source>
</evidence>
<evidence type="ECO:0000313" key="8">
    <source>
        <dbReference type="Proteomes" id="UP001362999"/>
    </source>
</evidence>
<feature type="region of interest" description="Disordered" evidence="5">
    <location>
        <begin position="189"/>
        <end position="224"/>
    </location>
</feature>
<organism evidence="7 8">
    <name type="scientific">Favolaschia claudopus</name>
    <dbReference type="NCBI Taxonomy" id="2862362"/>
    <lineage>
        <taxon>Eukaryota</taxon>
        <taxon>Fungi</taxon>
        <taxon>Dikarya</taxon>
        <taxon>Basidiomycota</taxon>
        <taxon>Agaricomycotina</taxon>
        <taxon>Agaricomycetes</taxon>
        <taxon>Agaricomycetidae</taxon>
        <taxon>Agaricales</taxon>
        <taxon>Marasmiineae</taxon>
        <taxon>Mycenaceae</taxon>
        <taxon>Favolaschia</taxon>
    </lineage>
</organism>
<protein>
    <recommendedName>
        <fullName evidence="9">Zinc transporter 6</fullName>
    </recommendedName>
</protein>
<feature type="compositionally biased region" description="Basic residues" evidence="5">
    <location>
        <begin position="215"/>
        <end position="224"/>
    </location>
</feature>
<feature type="compositionally biased region" description="Pro residues" evidence="5">
    <location>
        <begin position="197"/>
        <end position="209"/>
    </location>
</feature>
<gene>
    <name evidence="7" type="ORF">R3P38DRAFT_3262516</name>
</gene>
<feature type="transmembrane region" description="Helical" evidence="6">
    <location>
        <begin position="503"/>
        <end position="527"/>
    </location>
</feature>
<evidence type="ECO:0000256" key="6">
    <source>
        <dbReference type="SAM" id="Phobius"/>
    </source>
</evidence>
<keyword evidence="6" id="KW-0812">Transmembrane</keyword>
<feature type="transmembrane region" description="Helical" evidence="6">
    <location>
        <begin position="401"/>
        <end position="420"/>
    </location>
</feature>
<dbReference type="AlphaFoldDB" id="A0AAW0CG39"/>
<dbReference type="GO" id="GO:0005794">
    <property type="term" value="C:Golgi apparatus"/>
    <property type="evidence" value="ECO:0007669"/>
    <property type="project" value="TreeGrafter"/>
</dbReference>
<keyword evidence="6" id="KW-1133">Transmembrane helix</keyword>
<feature type="region of interest" description="Disordered" evidence="5">
    <location>
        <begin position="94"/>
        <end position="113"/>
    </location>
</feature>
<evidence type="ECO:0000313" key="7">
    <source>
        <dbReference type="EMBL" id="KAK7038034.1"/>
    </source>
</evidence>
<dbReference type="GO" id="GO:0006829">
    <property type="term" value="P:zinc ion transport"/>
    <property type="evidence" value="ECO:0007669"/>
    <property type="project" value="TreeGrafter"/>
</dbReference>
<dbReference type="EMBL" id="JAWWNJ010000017">
    <property type="protein sequence ID" value="KAK7038034.1"/>
    <property type="molecule type" value="Genomic_DNA"/>
</dbReference>
<feature type="region of interest" description="Disordered" evidence="5">
    <location>
        <begin position="447"/>
        <end position="468"/>
    </location>
</feature>
<feature type="compositionally biased region" description="Low complexity" evidence="5">
    <location>
        <begin position="447"/>
        <end position="457"/>
    </location>
</feature>
<feature type="compositionally biased region" description="Polar residues" evidence="5">
    <location>
        <begin position="46"/>
        <end position="60"/>
    </location>
</feature>
<keyword evidence="6" id="KW-0472">Membrane</keyword>
<evidence type="ECO:0000256" key="5">
    <source>
        <dbReference type="SAM" id="MobiDB-lite"/>
    </source>
</evidence>
<keyword evidence="8" id="KW-1185">Reference proteome</keyword>
<feature type="region of interest" description="Disordered" evidence="5">
    <location>
        <begin position="263"/>
        <end position="285"/>
    </location>
</feature>
<feature type="transmembrane region" description="Helical" evidence="6">
    <location>
        <begin position="473"/>
        <end position="491"/>
    </location>
</feature>
<proteinExistence type="predicted"/>
<comment type="subcellular location">
    <subcellularLocation>
        <location evidence="1">Endomembrane system</location>
        <topology evidence="1">Multi-pass membrane protein</topology>
    </subcellularLocation>
</comment>
<feature type="region of interest" description="Disordered" evidence="5">
    <location>
        <begin position="1"/>
        <end position="85"/>
    </location>
</feature>
<keyword evidence="4" id="KW-0406">Ion transport</keyword>
<accession>A0AAW0CG39</accession>
<evidence type="ECO:0008006" key="9">
    <source>
        <dbReference type="Google" id="ProtNLM"/>
    </source>
</evidence>
<feature type="transmembrane region" description="Helical" evidence="6">
    <location>
        <begin position="349"/>
        <end position="366"/>
    </location>
</feature>
<feature type="compositionally biased region" description="Low complexity" evidence="5">
    <location>
        <begin position="104"/>
        <end position="113"/>
    </location>
</feature>
<keyword evidence="3" id="KW-0862">Zinc</keyword>
<keyword evidence="2" id="KW-0813">Transport</keyword>
<reference evidence="7 8" key="1">
    <citation type="journal article" date="2024" name="J Genomics">
        <title>Draft genome sequencing and assembly of Favolaschia claudopus CIRM-BRFM 2984 isolated from oak limbs.</title>
        <authorList>
            <person name="Navarro D."/>
            <person name="Drula E."/>
            <person name="Chaduli D."/>
            <person name="Cazenave R."/>
            <person name="Ahrendt S."/>
            <person name="Wang J."/>
            <person name="Lipzen A."/>
            <person name="Daum C."/>
            <person name="Barry K."/>
            <person name="Grigoriev I.V."/>
            <person name="Favel A."/>
            <person name="Rosso M.N."/>
            <person name="Martin F."/>
        </authorList>
    </citation>
    <scope>NUCLEOTIDE SEQUENCE [LARGE SCALE GENOMIC DNA]</scope>
    <source>
        <strain evidence="7 8">CIRM-BRFM 2984</strain>
    </source>
</reference>
<comment type="caution">
    <text evidence="7">The sequence shown here is derived from an EMBL/GenBank/DDBJ whole genome shotgun (WGS) entry which is preliminary data.</text>
</comment>
<evidence type="ECO:0000256" key="1">
    <source>
        <dbReference type="ARBA" id="ARBA00004127"/>
    </source>
</evidence>
<sequence>MSEDPRMHRRRSSAGDDDDESVVVVTPPADVSSVPMDPPPQRTRVHSTPQQSRHQRNASISGLPLNIAPPPTAGPYRTAFPASPFRTNFNHARTRSVSSHGPFSPTSPSPLATSTSFVQQMEAPIPETKISTSQSAPEVDNKPQSRRHARLHSRNLSVFFPRPGALPQHTIDEDGAQELEVPPTLGAGFTFGKTPPGEQPMPTRQPPTPSSAASRRGHHHKHSVSHTLFSFLEPPSGENQTLVTQPTPTPMSPWMPISPFVSDTPTAAAKSAPEQEPGAHVSSSSPTPFLAAAAAQFLLGGTLWVQGQQTGSLAVTALGYWAVFDSIGVAVPHISLVVSKPYATARARLVLLFAQSVYLMFSAVYVCKEALEHLLLSAGSSSSAGDGHHHHTGDEEAGIEFPVLTILVALISLVTTALVLDNHARLVSLAGNRIPPLRTLLLFKSSSSSSSSYTTTTPPEPSSPPARTLSNPYALTPILLALAISSTAFVAHAPQHRALDLAAASASSVATFVVAYRACTVLGAILLQTAPQRGARGGRMEAFLRAMRDVERHPQVLHLPAPHIWQLAAGGGVGEKAGKGREEEELVVTLELHVRASLPDDDVLALTRWVRDRVAGALGLGGEGGRGARQQAEVTVGIVRG</sequence>